<dbReference type="GO" id="GO:0000287">
    <property type="term" value="F:magnesium ion binding"/>
    <property type="evidence" value="ECO:0007669"/>
    <property type="project" value="InterPro"/>
</dbReference>
<dbReference type="SFLD" id="SFLDS00014">
    <property type="entry name" value="RuBisCO"/>
    <property type="match status" value="1"/>
</dbReference>
<dbReference type="InterPro" id="IPR000685">
    <property type="entry name" value="RuBisCO_lsu_C"/>
</dbReference>
<dbReference type="Proteomes" id="UP000018211">
    <property type="component" value="Unassembled WGS sequence"/>
</dbReference>
<dbReference type="RefSeq" id="WP_022613754.1">
    <property type="nucleotide sequence ID" value="NZ_LK391965.1"/>
</dbReference>
<feature type="domain" description="Ribulose bisphosphate carboxylase large subunit C-terminal" evidence="2">
    <location>
        <begin position="120"/>
        <end position="398"/>
    </location>
</feature>
<reference evidence="4 5" key="1">
    <citation type="journal article" date="2013" name="ISME J.">
        <title>Comparative genomics of pathogenic lineages of Vibrio nigripulchritudo identifies virulence-associated traits.</title>
        <authorList>
            <person name="Goudenege D."/>
            <person name="Labreuche Y."/>
            <person name="Krin E."/>
            <person name="Ansquer D."/>
            <person name="Mangenot S."/>
            <person name="Calteau A."/>
            <person name="Medigue C."/>
            <person name="Mazel D."/>
            <person name="Polz M.F."/>
            <person name="Le Roux F."/>
        </authorList>
    </citation>
    <scope>NUCLEOTIDE SEQUENCE [LARGE SCALE GENOMIC DNA]</scope>
    <source>
        <strain evidence="4 5">SOn1</strain>
    </source>
</reference>
<evidence type="ECO:0000313" key="4">
    <source>
        <dbReference type="EMBL" id="CCO49718.1"/>
    </source>
</evidence>
<dbReference type="PANTHER" id="PTHR42704">
    <property type="entry name" value="RIBULOSE BISPHOSPHATE CARBOXYLASE"/>
    <property type="match status" value="1"/>
</dbReference>
<comment type="similarity">
    <text evidence="1">Belongs to the RuBisCO large chain family.</text>
</comment>
<dbReference type="InterPro" id="IPR020847">
    <property type="entry name" value="AP_endonuclease_F1_BS"/>
</dbReference>
<evidence type="ECO:0000313" key="5">
    <source>
        <dbReference type="Proteomes" id="UP000018211"/>
    </source>
</evidence>
<dbReference type="GO" id="GO:0006281">
    <property type="term" value="P:DNA repair"/>
    <property type="evidence" value="ECO:0007669"/>
    <property type="project" value="InterPro"/>
</dbReference>
<evidence type="ECO:0000256" key="1">
    <source>
        <dbReference type="RuleBase" id="RU003834"/>
    </source>
</evidence>
<dbReference type="GO" id="GO:0016984">
    <property type="term" value="F:ribulose-bisphosphate carboxylase activity"/>
    <property type="evidence" value="ECO:0007669"/>
    <property type="project" value="UniProtKB-EC"/>
</dbReference>
<dbReference type="GO" id="GO:0003677">
    <property type="term" value="F:DNA binding"/>
    <property type="evidence" value="ECO:0007669"/>
    <property type="project" value="InterPro"/>
</dbReference>
<comment type="caution">
    <text evidence="4">The sequence shown here is derived from an EMBL/GenBank/DDBJ whole genome shotgun (WGS) entry which is preliminary data.</text>
</comment>
<dbReference type="InterPro" id="IPR017443">
    <property type="entry name" value="RuBisCO_lsu_fd_N"/>
</dbReference>
<dbReference type="Gene3D" id="3.30.70.150">
    <property type="entry name" value="RuBisCO large subunit, N-terminal domain"/>
    <property type="match status" value="1"/>
</dbReference>
<organism evidence="4 5">
    <name type="scientific">Vibrio nigripulchritudo SOn1</name>
    <dbReference type="NCBI Taxonomy" id="1238450"/>
    <lineage>
        <taxon>Bacteria</taxon>
        <taxon>Pseudomonadati</taxon>
        <taxon>Pseudomonadota</taxon>
        <taxon>Gammaproteobacteria</taxon>
        <taxon>Vibrionales</taxon>
        <taxon>Vibrionaceae</taxon>
        <taxon>Vibrio</taxon>
    </lineage>
</organism>
<evidence type="ECO:0000259" key="3">
    <source>
        <dbReference type="Pfam" id="PF02788"/>
    </source>
</evidence>
<protein>
    <submittedName>
        <fullName evidence="4">Ribulose-bisphosphate carboxylase</fullName>
        <ecNumber evidence="4">4.1.1.39</ecNumber>
    </submittedName>
</protein>
<dbReference type="Pfam" id="PF02788">
    <property type="entry name" value="RuBisCO_large_N"/>
    <property type="match status" value="1"/>
</dbReference>
<evidence type="ECO:0000259" key="2">
    <source>
        <dbReference type="Pfam" id="PF00016"/>
    </source>
</evidence>
<dbReference type="SFLD" id="SFLDG00301">
    <property type="entry name" value="RuBisCO-like_proteins"/>
    <property type="match status" value="1"/>
</dbReference>
<dbReference type="InterPro" id="IPR036376">
    <property type="entry name" value="RuBisCO_lsu_C_sf"/>
</dbReference>
<dbReference type="Pfam" id="PF00016">
    <property type="entry name" value="RuBisCO_large"/>
    <property type="match status" value="1"/>
</dbReference>
<dbReference type="InterPro" id="IPR036422">
    <property type="entry name" value="RuBisCO_lsu_N_sf"/>
</dbReference>
<accession>A0AAV2VYF7</accession>
<dbReference type="AlphaFoldDB" id="A0AAV2VYF7"/>
<feature type="domain" description="Ribulose bisphosphate carboxylase large subunit ferrodoxin-like N-terminal" evidence="3">
    <location>
        <begin position="14"/>
        <end position="106"/>
    </location>
</feature>
<dbReference type="Gene3D" id="3.20.20.110">
    <property type="entry name" value="Ribulose bisphosphate carboxylase, large subunit, C-terminal domain"/>
    <property type="match status" value="1"/>
</dbReference>
<dbReference type="SUPFAM" id="SSF51649">
    <property type="entry name" value="RuBisCo, C-terminal domain"/>
    <property type="match status" value="1"/>
</dbReference>
<dbReference type="PANTHER" id="PTHR42704:SF17">
    <property type="entry name" value="RIBULOSE BISPHOSPHATE CARBOXYLASE LARGE CHAIN"/>
    <property type="match status" value="1"/>
</dbReference>
<keyword evidence="4" id="KW-0456">Lyase</keyword>
<dbReference type="EMBL" id="CAOF01000184">
    <property type="protein sequence ID" value="CCO49718.1"/>
    <property type="molecule type" value="Genomic_DNA"/>
</dbReference>
<dbReference type="PROSITE" id="PS00726">
    <property type="entry name" value="AP_NUCLEASE_F1_1"/>
    <property type="match status" value="1"/>
</dbReference>
<gene>
    <name evidence="4" type="ORF">VIBNISOn1_880005</name>
</gene>
<proteinExistence type="inferred from homology"/>
<dbReference type="InterPro" id="IPR033966">
    <property type="entry name" value="RuBisCO"/>
</dbReference>
<dbReference type="EC" id="4.1.1.39" evidence="4"/>
<dbReference type="GO" id="GO:0015977">
    <property type="term" value="P:carbon fixation"/>
    <property type="evidence" value="ECO:0007669"/>
    <property type="project" value="InterPro"/>
</dbReference>
<dbReference type="GO" id="GO:0004519">
    <property type="term" value="F:endonuclease activity"/>
    <property type="evidence" value="ECO:0007669"/>
    <property type="project" value="InterPro"/>
</dbReference>
<dbReference type="SUPFAM" id="SSF54966">
    <property type="entry name" value="RuBisCO, large subunit, small (N-terminal) domain"/>
    <property type="match status" value="1"/>
</dbReference>
<name>A0AAV2VYF7_9VIBR</name>
<sequence length="400" mass="44215">MDKFTLVYRVSSQKPLLEVAKRICNDQTTGTFTEVPAVAKELQNDFCADIVEVQETKVADEYQGLISIAYPIALSGYDISAIFTIAIGGASSIKIINSLMIENIIFSDQTLSHYQGPKFGIEGTYEKLAISQGPVIGGILKPNIGITPRDSARLVKALAQANIDFIKDDEKLQSPPYSHVKQRIDEIMPVIDGHQQQTGKRVIYAFNICHSDIGEIERNHDYLIKRGGDAAVINVNQVGICGLESISKFSNVILHAHTNGLAYHVRSQWGISFNVWQKVWRVLGIDHLQINGIDGKYWEDNDSVIRAFEALNQPLANLRPTLPVFCSGQWGGQVPETYRRTGKCTDLMYLGGGGIHGHPMGASGGVKAIRQAWDSCLTDQPMHEYAKTHAELAEALRYFA</sequence>